<comment type="caution">
    <text evidence="1">The sequence shown here is derived from an EMBL/GenBank/DDBJ whole genome shotgun (WGS) entry which is preliminary data.</text>
</comment>
<name>A0ABR2CBH8_9ROSI</name>
<reference evidence="1 2" key="1">
    <citation type="journal article" date="2024" name="G3 (Bethesda)">
        <title>Genome assembly of Hibiscus sabdariffa L. provides insights into metabolisms of medicinal natural products.</title>
        <authorList>
            <person name="Kim T."/>
        </authorList>
    </citation>
    <scope>NUCLEOTIDE SEQUENCE [LARGE SCALE GENOMIC DNA]</scope>
    <source>
        <strain evidence="1">TK-2024</strain>
        <tissue evidence="1">Old leaves</tissue>
    </source>
</reference>
<dbReference type="EMBL" id="JBBPBM010000057">
    <property type="protein sequence ID" value="KAK8516788.1"/>
    <property type="molecule type" value="Genomic_DNA"/>
</dbReference>
<dbReference type="Gene3D" id="3.40.50.1360">
    <property type="match status" value="1"/>
</dbReference>
<dbReference type="Proteomes" id="UP001472677">
    <property type="component" value="Unassembled WGS sequence"/>
</dbReference>
<dbReference type="SUPFAM" id="SSF100950">
    <property type="entry name" value="NagB/RpiA/CoA transferase-like"/>
    <property type="match status" value="1"/>
</dbReference>
<gene>
    <name evidence="1" type="ORF">V6N12_049501</name>
</gene>
<dbReference type="InterPro" id="IPR039104">
    <property type="entry name" value="6PGL"/>
</dbReference>
<organism evidence="1 2">
    <name type="scientific">Hibiscus sabdariffa</name>
    <name type="common">roselle</name>
    <dbReference type="NCBI Taxonomy" id="183260"/>
    <lineage>
        <taxon>Eukaryota</taxon>
        <taxon>Viridiplantae</taxon>
        <taxon>Streptophyta</taxon>
        <taxon>Embryophyta</taxon>
        <taxon>Tracheophyta</taxon>
        <taxon>Spermatophyta</taxon>
        <taxon>Magnoliopsida</taxon>
        <taxon>eudicotyledons</taxon>
        <taxon>Gunneridae</taxon>
        <taxon>Pentapetalae</taxon>
        <taxon>rosids</taxon>
        <taxon>malvids</taxon>
        <taxon>Malvales</taxon>
        <taxon>Malvaceae</taxon>
        <taxon>Malvoideae</taxon>
        <taxon>Hibiscus</taxon>
    </lineage>
</organism>
<proteinExistence type="predicted"/>
<dbReference type="PANTHER" id="PTHR11054:SF17">
    <property type="entry name" value="6-PHOSPHOGLUCONOLACTONASE 1-RELATED"/>
    <property type="match status" value="1"/>
</dbReference>
<dbReference type="InterPro" id="IPR037171">
    <property type="entry name" value="NagB/RpiA_transferase-like"/>
</dbReference>
<evidence type="ECO:0000313" key="2">
    <source>
        <dbReference type="Proteomes" id="UP001472677"/>
    </source>
</evidence>
<sequence length="210" mass="23139">MTDGSEKLKVFSGTVILCFVDLFFLIFKIRQVGVFLGFADLLLLLRLSTKLDYPVTNRKLCFSLLDYALYLQVPIVPGHVHSIKDSVSTEDAADDYMFVIRQLVKTRLVSVSDVSDCPKFDLILVGMGPDGHVASLFPNHSALYETNEWITFITREDNTHIASASNVAIVVTGESKAKAVHVARIIACTVSPTNTREAHMVFGQAGSIKT</sequence>
<protein>
    <submittedName>
        <fullName evidence="1">Uncharacterized protein</fullName>
    </submittedName>
</protein>
<dbReference type="Pfam" id="PF01182">
    <property type="entry name" value="Glucosamine_iso"/>
    <property type="match status" value="1"/>
</dbReference>
<accession>A0ABR2CBH8</accession>
<keyword evidence="2" id="KW-1185">Reference proteome</keyword>
<dbReference type="InterPro" id="IPR006148">
    <property type="entry name" value="Glc/Gal-6P_isomerase"/>
</dbReference>
<evidence type="ECO:0000313" key="1">
    <source>
        <dbReference type="EMBL" id="KAK8516788.1"/>
    </source>
</evidence>
<dbReference type="PANTHER" id="PTHR11054">
    <property type="entry name" value="6-PHOSPHOGLUCONOLACTONASE"/>
    <property type="match status" value="1"/>
</dbReference>